<dbReference type="SUPFAM" id="SSF53850">
    <property type="entry name" value="Periplasmic binding protein-like II"/>
    <property type="match status" value="1"/>
</dbReference>
<reference evidence="1" key="1">
    <citation type="submission" date="2020-07" db="EMBL/GenBank/DDBJ databases">
        <title>Huge and variable diversity of episymbiotic CPR bacteria and DPANN archaea in groundwater ecosystems.</title>
        <authorList>
            <person name="He C.Y."/>
            <person name="Keren R."/>
            <person name="Whittaker M."/>
            <person name="Farag I.F."/>
            <person name="Doudna J."/>
            <person name="Cate J.H.D."/>
            <person name="Banfield J.F."/>
        </authorList>
    </citation>
    <scope>NUCLEOTIDE SEQUENCE</scope>
    <source>
        <strain evidence="1">NC_groundwater_1664_Pr3_B-0.1um_52_9</strain>
    </source>
</reference>
<dbReference type="InterPro" id="IPR011852">
    <property type="entry name" value="TRAP_TAXI"/>
</dbReference>
<dbReference type="PANTHER" id="PTHR42941:SF1">
    <property type="entry name" value="SLL1037 PROTEIN"/>
    <property type="match status" value="1"/>
</dbReference>
<dbReference type="EMBL" id="JACRDE010000521">
    <property type="protein sequence ID" value="MBI5251760.1"/>
    <property type="molecule type" value="Genomic_DNA"/>
</dbReference>
<dbReference type="NCBIfam" id="TIGR02122">
    <property type="entry name" value="TRAP_TAXI"/>
    <property type="match status" value="1"/>
</dbReference>
<evidence type="ECO:0000313" key="1">
    <source>
        <dbReference type="EMBL" id="MBI5251760.1"/>
    </source>
</evidence>
<dbReference type="AlphaFoldDB" id="A0A9D6Z5A6"/>
<protein>
    <submittedName>
        <fullName evidence="1">TAXI family TRAP transporter solute-binding subunit</fullName>
    </submittedName>
</protein>
<name>A0A9D6Z5A6_9BACT</name>
<gene>
    <name evidence="1" type="ORF">HY912_19885</name>
</gene>
<dbReference type="Proteomes" id="UP000807825">
    <property type="component" value="Unassembled WGS sequence"/>
</dbReference>
<proteinExistence type="predicted"/>
<dbReference type="Pfam" id="PF16868">
    <property type="entry name" value="NMT1_3"/>
    <property type="match status" value="1"/>
</dbReference>
<feature type="non-terminal residue" evidence="1">
    <location>
        <position position="247"/>
    </location>
</feature>
<dbReference type="PANTHER" id="PTHR42941">
    <property type="entry name" value="SLL1037 PROTEIN"/>
    <property type="match status" value="1"/>
</dbReference>
<dbReference type="Gene3D" id="3.40.190.10">
    <property type="entry name" value="Periplasmic binding protein-like II"/>
    <property type="match status" value="2"/>
</dbReference>
<organism evidence="1 2">
    <name type="scientific">Desulfomonile tiedjei</name>
    <dbReference type="NCBI Taxonomy" id="2358"/>
    <lineage>
        <taxon>Bacteria</taxon>
        <taxon>Pseudomonadati</taxon>
        <taxon>Thermodesulfobacteriota</taxon>
        <taxon>Desulfomonilia</taxon>
        <taxon>Desulfomonilales</taxon>
        <taxon>Desulfomonilaceae</taxon>
        <taxon>Desulfomonile</taxon>
    </lineage>
</organism>
<sequence>MIHKVVSVLFALDFVGYRTAALQGLKQHPVKGKAAAQFEFMVSRGGNRATGDLMMRRGTLLTLVLLVSSAVPAGLEVPSVIAAQETPWKSGESIDLVLATGGTGGTYFPLGGGIAKLWKDAIPGLNVTVQATGASVANIRLLGKREADLALVQNDTADYGRTGRESFIDKKEKYTNYLAIAALYPEAVQIVVRSGSSIRNIEELKGKKVVVGAAASGTELASRQIFSAYGINYKERKDITPLFLGFA</sequence>
<evidence type="ECO:0000313" key="2">
    <source>
        <dbReference type="Proteomes" id="UP000807825"/>
    </source>
</evidence>
<accession>A0A9D6Z5A6</accession>
<comment type="caution">
    <text evidence="1">The sequence shown here is derived from an EMBL/GenBank/DDBJ whole genome shotgun (WGS) entry which is preliminary data.</text>
</comment>